<keyword evidence="2" id="KW-1185">Reference proteome</keyword>
<name>A0A367ERY4_9ACTN</name>
<evidence type="ECO:0000313" key="2">
    <source>
        <dbReference type="Proteomes" id="UP000252914"/>
    </source>
</evidence>
<comment type="caution">
    <text evidence="1">The sequence shown here is derived from an EMBL/GenBank/DDBJ whole genome shotgun (WGS) entry which is preliminary data.</text>
</comment>
<proteinExistence type="predicted"/>
<sequence length="115" mass="12758">MRYDVHDDVLALAHREQVPQLFLPGFRVRQRGPQRGFRQDGAEAWRVVPLQECAAPYTGFDLPCQLLVGEPALGEERPCVLGSLQQTGKSADRVMPQAEGLSLQRHVAAILLAEL</sequence>
<gene>
    <name evidence="1" type="ORF">DTL70_21505</name>
</gene>
<accession>A0A367ERY4</accession>
<dbReference type="AlphaFoldDB" id="A0A367ERY4"/>
<dbReference type="EMBL" id="QOIN01000047">
    <property type="protein sequence ID" value="RCG20844.1"/>
    <property type="molecule type" value="Genomic_DNA"/>
</dbReference>
<protein>
    <submittedName>
        <fullName evidence="1">Uncharacterized protein</fullName>
    </submittedName>
</protein>
<evidence type="ECO:0000313" key="1">
    <source>
        <dbReference type="EMBL" id="RCG20844.1"/>
    </source>
</evidence>
<reference evidence="1 2" key="1">
    <citation type="submission" date="2018-06" db="EMBL/GenBank/DDBJ databases">
        <title>Streptomyces reniochalinae sp. nov. and Streptomyces diacarnus sp. nov. from marine sponges.</title>
        <authorList>
            <person name="Li L."/>
        </authorList>
    </citation>
    <scope>NUCLEOTIDE SEQUENCE [LARGE SCALE GENOMIC DNA]</scope>
    <source>
        <strain evidence="1 2">LHW51701</strain>
    </source>
</reference>
<dbReference type="Proteomes" id="UP000252914">
    <property type="component" value="Unassembled WGS sequence"/>
</dbReference>
<organism evidence="1 2">
    <name type="scientific">Streptomyces diacarni</name>
    <dbReference type="NCBI Taxonomy" id="2800381"/>
    <lineage>
        <taxon>Bacteria</taxon>
        <taxon>Bacillati</taxon>
        <taxon>Actinomycetota</taxon>
        <taxon>Actinomycetes</taxon>
        <taxon>Kitasatosporales</taxon>
        <taxon>Streptomycetaceae</taxon>
        <taxon>Streptomyces</taxon>
    </lineage>
</organism>